<keyword evidence="2" id="KW-0812">Transmembrane</keyword>
<feature type="compositionally biased region" description="Low complexity" evidence="1">
    <location>
        <begin position="224"/>
        <end position="242"/>
    </location>
</feature>
<keyword evidence="2" id="KW-0472">Membrane</keyword>
<gene>
    <name evidence="4" type="ORF">POL67_36795</name>
</gene>
<feature type="region of interest" description="Disordered" evidence="1">
    <location>
        <begin position="217"/>
        <end position="243"/>
    </location>
</feature>
<feature type="domain" description="SH3b" evidence="3">
    <location>
        <begin position="260"/>
        <end position="298"/>
    </location>
</feature>
<accession>A0ABT5EYN6</accession>
<evidence type="ECO:0000313" key="5">
    <source>
        <dbReference type="Proteomes" id="UP001221411"/>
    </source>
</evidence>
<keyword evidence="2" id="KW-1133">Transmembrane helix</keyword>
<dbReference type="Gene3D" id="2.30.30.40">
    <property type="entry name" value="SH3 Domains"/>
    <property type="match status" value="1"/>
</dbReference>
<evidence type="ECO:0000256" key="1">
    <source>
        <dbReference type="SAM" id="MobiDB-lite"/>
    </source>
</evidence>
<feature type="region of interest" description="Disordered" evidence="1">
    <location>
        <begin position="60"/>
        <end position="99"/>
    </location>
</feature>
<organism evidence="4 5">
    <name type="scientific">Polyangium mundeleinium</name>
    <dbReference type="NCBI Taxonomy" id="2995306"/>
    <lineage>
        <taxon>Bacteria</taxon>
        <taxon>Pseudomonadati</taxon>
        <taxon>Myxococcota</taxon>
        <taxon>Polyangia</taxon>
        <taxon>Polyangiales</taxon>
        <taxon>Polyangiaceae</taxon>
        <taxon>Polyangium</taxon>
    </lineage>
</organism>
<evidence type="ECO:0000256" key="2">
    <source>
        <dbReference type="SAM" id="Phobius"/>
    </source>
</evidence>
<name>A0ABT5EYN6_9BACT</name>
<protein>
    <submittedName>
        <fullName evidence="4">SH3 domain-containing protein</fullName>
    </submittedName>
</protein>
<proteinExistence type="predicted"/>
<sequence length="302" mass="31403">MAKSTRPVTIERPSPADERPAWSRVGIVAAVGFVLGVAWPKLAGVKVGPNVPGDLKAQAEVTAPPTASAQAAPPAAAPAPTGAPTAEPAAAPSNKQTVAVGPGKISRCWDKKNKKVTDCGALQLDPVAVPKLQGLAECPSAVGLSGKLTLGLEIDFEKKEVHVVKNKKDKTTIPASTVTGIVQCASRAFANLPLEDVPNKYRNYTVQYGLTFYPPGKAPEEAEAPAGEGEAAAGSTTSEAEANGTGVVSWDTALVRKDPKDGEVVARLVRGTKIKLVGRRNDWFKVETGGKTGWIYRGAIGL</sequence>
<comment type="caution">
    <text evidence="4">The sequence shown here is derived from an EMBL/GenBank/DDBJ whole genome shotgun (WGS) entry which is preliminary data.</text>
</comment>
<feature type="compositionally biased region" description="Low complexity" evidence="1">
    <location>
        <begin position="62"/>
        <end position="92"/>
    </location>
</feature>
<dbReference type="RefSeq" id="WP_271925310.1">
    <property type="nucleotide sequence ID" value="NZ_JAQNDO010000001.1"/>
</dbReference>
<dbReference type="Pfam" id="PF08239">
    <property type="entry name" value="SH3_3"/>
    <property type="match status" value="1"/>
</dbReference>
<dbReference type="Proteomes" id="UP001221411">
    <property type="component" value="Unassembled WGS sequence"/>
</dbReference>
<feature type="transmembrane region" description="Helical" evidence="2">
    <location>
        <begin position="21"/>
        <end position="39"/>
    </location>
</feature>
<keyword evidence="5" id="KW-1185">Reference proteome</keyword>
<evidence type="ECO:0000259" key="3">
    <source>
        <dbReference type="Pfam" id="PF08239"/>
    </source>
</evidence>
<dbReference type="InterPro" id="IPR003646">
    <property type="entry name" value="SH3-like_bac-type"/>
</dbReference>
<evidence type="ECO:0000313" key="4">
    <source>
        <dbReference type="EMBL" id="MDC0746945.1"/>
    </source>
</evidence>
<dbReference type="EMBL" id="JAQNDO010000001">
    <property type="protein sequence ID" value="MDC0746945.1"/>
    <property type="molecule type" value="Genomic_DNA"/>
</dbReference>
<reference evidence="4 5" key="1">
    <citation type="submission" date="2022-11" db="EMBL/GenBank/DDBJ databases">
        <title>Minimal conservation of predation-associated metabolite biosynthetic gene clusters underscores biosynthetic potential of Myxococcota including descriptions for ten novel species: Archangium lansinium sp. nov., Myxococcus landrumus sp. nov., Nannocystis bai.</title>
        <authorList>
            <person name="Ahearne A."/>
            <person name="Stevens C."/>
            <person name="Dowd S."/>
        </authorList>
    </citation>
    <scope>NUCLEOTIDE SEQUENCE [LARGE SCALE GENOMIC DNA]</scope>
    <source>
        <strain evidence="4 5">RJM3</strain>
    </source>
</reference>